<reference evidence="2" key="1">
    <citation type="submission" date="2024-07" db="EMBL/GenBank/DDBJ databases">
        <title>Two chromosome-level genome assemblies of Korean endemic species Abeliophyllum distichum and Forsythia ovata (Oleaceae).</title>
        <authorList>
            <person name="Jang H."/>
        </authorList>
    </citation>
    <scope>NUCLEOTIDE SEQUENCE [LARGE SCALE GENOMIC DNA]</scope>
</reference>
<keyword evidence="2" id="KW-1185">Reference proteome</keyword>
<protein>
    <submittedName>
        <fullName evidence="1">Uncharacterized protein</fullName>
    </submittedName>
</protein>
<dbReference type="AlphaFoldDB" id="A0ABD1VRQ8"/>
<organism evidence="1 2">
    <name type="scientific">Abeliophyllum distichum</name>
    <dbReference type="NCBI Taxonomy" id="126358"/>
    <lineage>
        <taxon>Eukaryota</taxon>
        <taxon>Viridiplantae</taxon>
        <taxon>Streptophyta</taxon>
        <taxon>Embryophyta</taxon>
        <taxon>Tracheophyta</taxon>
        <taxon>Spermatophyta</taxon>
        <taxon>Magnoliopsida</taxon>
        <taxon>eudicotyledons</taxon>
        <taxon>Gunneridae</taxon>
        <taxon>Pentapetalae</taxon>
        <taxon>asterids</taxon>
        <taxon>lamiids</taxon>
        <taxon>Lamiales</taxon>
        <taxon>Oleaceae</taxon>
        <taxon>Forsythieae</taxon>
        <taxon>Abeliophyllum</taxon>
    </lineage>
</organism>
<proteinExistence type="predicted"/>
<gene>
    <name evidence="1" type="ORF">Adt_01037</name>
</gene>
<name>A0ABD1VRQ8_9LAMI</name>
<dbReference type="EMBL" id="JBFOLK010000001">
    <property type="protein sequence ID" value="KAL2540059.1"/>
    <property type="molecule type" value="Genomic_DNA"/>
</dbReference>
<evidence type="ECO:0000313" key="1">
    <source>
        <dbReference type="EMBL" id="KAL2540059.1"/>
    </source>
</evidence>
<evidence type="ECO:0000313" key="2">
    <source>
        <dbReference type="Proteomes" id="UP001604336"/>
    </source>
</evidence>
<sequence>MVRFKAIVRARFGESWIWASMERFCSRREWGERELGRSNRNGGRIYTGMMVGVVVAGLGHEERAQRFGDEWDVKRGQCFPFLFWVKHIADVAGPLMWHPATSAMGRQYPTPNG</sequence>
<comment type="caution">
    <text evidence="1">The sequence shown here is derived from an EMBL/GenBank/DDBJ whole genome shotgun (WGS) entry which is preliminary data.</text>
</comment>
<dbReference type="Proteomes" id="UP001604336">
    <property type="component" value="Unassembled WGS sequence"/>
</dbReference>
<accession>A0ABD1VRQ8</accession>